<keyword evidence="2" id="KW-1185">Reference proteome</keyword>
<sequence length="204" mass="22332">MTAITNYTTLIAAIDDWSERDYTDAQKDQFIGLAESEFNLILRSYRRIEQNTLTTNSSGEATLPAGFRSMVSIKRDYSGSAPLIPTDWRTLEALNPYALSGLPEYYAIKGTTLKVSPVAEDDFIAEMEVALSGLTSSNATNWLITLAPMAYLAMCLSAAEAFQKNFSEAATWKAQALQYLDLVGIQSDVAQFATASVVLDMPTP</sequence>
<gene>
    <name evidence="1" type="ORF">OF122_12965</name>
</gene>
<name>A0ABY6IK32_9HYPH</name>
<accession>A0ABY6IK32</accession>
<dbReference type="RefSeq" id="WP_264224633.1">
    <property type="nucleotide sequence ID" value="NZ_CP107716.1"/>
</dbReference>
<reference evidence="1" key="1">
    <citation type="submission" date="2022-10" db="EMBL/GenBank/DDBJ databases">
        <title>YIM 151497 complete genome.</title>
        <authorList>
            <person name="Chen X."/>
        </authorList>
    </citation>
    <scope>NUCLEOTIDE SEQUENCE</scope>
    <source>
        <strain evidence="1">YIM 151497</strain>
    </source>
</reference>
<protein>
    <submittedName>
        <fullName evidence="1">Uncharacterized protein</fullName>
    </submittedName>
</protein>
<dbReference type="Proteomes" id="UP001163882">
    <property type="component" value="Chromosome"/>
</dbReference>
<organism evidence="1 2">
    <name type="scientific">Pelagibacterium flavum</name>
    <dbReference type="NCBI Taxonomy" id="2984530"/>
    <lineage>
        <taxon>Bacteria</taxon>
        <taxon>Pseudomonadati</taxon>
        <taxon>Pseudomonadota</taxon>
        <taxon>Alphaproteobacteria</taxon>
        <taxon>Hyphomicrobiales</taxon>
        <taxon>Devosiaceae</taxon>
        <taxon>Pelagibacterium</taxon>
    </lineage>
</organism>
<evidence type="ECO:0000313" key="2">
    <source>
        <dbReference type="Proteomes" id="UP001163882"/>
    </source>
</evidence>
<evidence type="ECO:0000313" key="1">
    <source>
        <dbReference type="EMBL" id="UYQ70969.1"/>
    </source>
</evidence>
<proteinExistence type="predicted"/>
<dbReference type="InterPro" id="IPR056209">
    <property type="entry name" value="SU10_adaptor"/>
</dbReference>
<dbReference type="EMBL" id="CP107716">
    <property type="protein sequence ID" value="UYQ70969.1"/>
    <property type="molecule type" value="Genomic_DNA"/>
</dbReference>
<dbReference type="Pfam" id="PF24175">
    <property type="entry name" value="SU10_adaptor"/>
    <property type="match status" value="1"/>
</dbReference>